<keyword evidence="2" id="KW-1133">Transmembrane helix</keyword>
<dbReference type="EMBL" id="JARJLG010000021">
    <property type="protein sequence ID" value="KAJ7771413.1"/>
    <property type="molecule type" value="Genomic_DNA"/>
</dbReference>
<evidence type="ECO:0000256" key="2">
    <source>
        <dbReference type="SAM" id="Phobius"/>
    </source>
</evidence>
<feature type="transmembrane region" description="Helical" evidence="2">
    <location>
        <begin position="202"/>
        <end position="222"/>
    </location>
</feature>
<feature type="compositionally biased region" description="Polar residues" evidence="1">
    <location>
        <begin position="466"/>
        <end position="476"/>
    </location>
</feature>
<feature type="compositionally biased region" description="Low complexity" evidence="1">
    <location>
        <begin position="307"/>
        <end position="320"/>
    </location>
</feature>
<feature type="transmembrane region" description="Helical" evidence="2">
    <location>
        <begin position="91"/>
        <end position="113"/>
    </location>
</feature>
<feature type="transmembrane region" description="Helical" evidence="2">
    <location>
        <begin position="243"/>
        <end position="260"/>
    </location>
</feature>
<name>A0AAD7JVK1_9AGAR</name>
<keyword evidence="2" id="KW-0812">Transmembrane</keyword>
<sequence length="644" mass="69974">MAIVGLDDTTTNFAVHPDYRQVATFALGWVFITSLSCIISSVLIQRLFGLIRGSPSPSSRDPEHYIADEKLSLRSLDIENLDPRHGYSNTALFALPLCFLFASIAQFASLLAFPLNGDATCAFVVAWGGMAAQSGRLVGALIVIFELRKMGIARWEFWVAIVWLIIGIGFIFLNNAVAVGILTPFTPLGVAYCDRKHFLPASLVSSLLYFSFEVYALARVMLLLSVNLKMREVVQDIRVSRPVALLFLELLTLVPSAVFTNTVAEFVPFSVGAVAVLLAFAYKPEPRLVDTSSRVSTLSYATYPSVRPMSQSSRRSAPSSIQPPSPAAPQPARRHPYSASALSDPTLQTHEWNLPISARSTRTIDTAAAHSIHNAVVQVGQRARVASRNEDGPFEPRYEPLESGATAQSPWNRQLAAMIVPSQVAYAEHLDLDYAQSNSLSARPRPTEEKPSNAFDDDDVSDLLSPASNIQGSNFRLSRFGEGPSRAQASAAASRRTSFLTSYRTSFIPESPSSPESVAPIPLHDSRSISSRSSESHRSLSLTQESGSGDHRRSLSIPPTRWPTFNGNQFRAAGYGQGRSNGLPIPGRSRSSSTSSPSSLHRPPPLPIPSTLRSSAGIRQETPRGPRPPPLSASAQSPRFTLSY</sequence>
<feature type="region of interest" description="Disordered" evidence="1">
    <location>
        <begin position="306"/>
        <end position="344"/>
    </location>
</feature>
<feature type="compositionally biased region" description="Low complexity" evidence="1">
    <location>
        <begin position="506"/>
        <end position="533"/>
    </location>
</feature>
<feature type="compositionally biased region" description="Low complexity" evidence="1">
    <location>
        <begin position="584"/>
        <end position="601"/>
    </location>
</feature>
<feature type="transmembrane region" description="Helical" evidence="2">
    <location>
        <begin position="125"/>
        <end position="145"/>
    </location>
</feature>
<accession>A0AAD7JVK1</accession>
<feature type="compositionally biased region" description="Polar residues" evidence="1">
    <location>
        <begin position="633"/>
        <end position="644"/>
    </location>
</feature>
<reference evidence="3" key="1">
    <citation type="submission" date="2023-03" db="EMBL/GenBank/DDBJ databases">
        <title>Massive genome expansion in bonnet fungi (Mycena s.s.) driven by repeated elements and novel gene families across ecological guilds.</title>
        <authorList>
            <consortium name="Lawrence Berkeley National Laboratory"/>
            <person name="Harder C.B."/>
            <person name="Miyauchi S."/>
            <person name="Viragh M."/>
            <person name="Kuo A."/>
            <person name="Thoen E."/>
            <person name="Andreopoulos B."/>
            <person name="Lu D."/>
            <person name="Skrede I."/>
            <person name="Drula E."/>
            <person name="Henrissat B."/>
            <person name="Morin E."/>
            <person name="Kohler A."/>
            <person name="Barry K."/>
            <person name="LaButti K."/>
            <person name="Morin E."/>
            <person name="Salamov A."/>
            <person name="Lipzen A."/>
            <person name="Mereny Z."/>
            <person name="Hegedus B."/>
            <person name="Baldrian P."/>
            <person name="Stursova M."/>
            <person name="Weitz H."/>
            <person name="Taylor A."/>
            <person name="Grigoriev I.V."/>
            <person name="Nagy L.G."/>
            <person name="Martin F."/>
            <person name="Kauserud H."/>
        </authorList>
    </citation>
    <scope>NUCLEOTIDE SEQUENCE</scope>
    <source>
        <strain evidence="3">CBHHK188m</strain>
    </source>
</reference>
<dbReference type="AlphaFoldDB" id="A0AAD7JVK1"/>
<comment type="caution">
    <text evidence="3">The sequence shown here is derived from an EMBL/GenBank/DDBJ whole genome shotgun (WGS) entry which is preliminary data.</text>
</comment>
<keyword evidence="4" id="KW-1185">Reference proteome</keyword>
<feature type="region of interest" description="Disordered" evidence="1">
    <location>
        <begin position="439"/>
        <end position="644"/>
    </location>
</feature>
<feature type="transmembrane region" description="Helical" evidence="2">
    <location>
        <begin position="22"/>
        <end position="44"/>
    </location>
</feature>
<keyword evidence="2" id="KW-0472">Membrane</keyword>
<organism evidence="3 4">
    <name type="scientific">Mycena maculata</name>
    <dbReference type="NCBI Taxonomy" id="230809"/>
    <lineage>
        <taxon>Eukaryota</taxon>
        <taxon>Fungi</taxon>
        <taxon>Dikarya</taxon>
        <taxon>Basidiomycota</taxon>
        <taxon>Agaricomycotina</taxon>
        <taxon>Agaricomycetes</taxon>
        <taxon>Agaricomycetidae</taxon>
        <taxon>Agaricales</taxon>
        <taxon>Marasmiineae</taxon>
        <taxon>Mycenaceae</taxon>
        <taxon>Mycena</taxon>
    </lineage>
</organism>
<feature type="region of interest" description="Disordered" evidence="1">
    <location>
        <begin position="383"/>
        <end position="406"/>
    </location>
</feature>
<evidence type="ECO:0000313" key="3">
    <source>
        <dbReference type="EMBL" id="KAJ7771413.1"/>
    </source>
</evidence>
<dbReference type="Proteomes" id="UP001215280">
    <property type="component" value="Unassembled WGS sequence"/>
</dbReference>
<protein>
    <submittedName>
        <fullName evidence="3">Uncharacterized protein</fullName>
    </submittedName>
</protein>
<evidence type="ECO:0000256" key="1">
    <source>
        <dbReference type="SAM" id="MobiDB-lite"/>
    </source>
</evidence>
<proteinExistence type="predicted"/>
<evidence type="ECO:0000313" key="4">
    <source>
        <dbReference type="Proteomes" id="UP001215280"/>
    </source>
</evidence>
<feature type="compositionally biased region" description="Low complexity" evidence="1">
    <location>
        <begin position="485"/>
        <end position="496"/>
    </location>
</feature>
<gene>
    <name evidence="3" type="ORF">DFH07DRAFT_804308</name>
</gene>
<feature type="compositionally biased region" description="Basic and acidic residues" evidence="1">
    <location>
        <begin position="387"/>
        <end position="400"/>
    </location>
</feature>
<feature type="transmembrane region" description="Helical" evidence="2">
    <location>
        <begin position="157"/>
        <end position="182"/>
    </location>
</feature>